<dbReference type="Proteomes" id="UP000596977">
    <property type="component" value="Unassembled WGS sequence"/>
</dbReference>
<evidence type="ECO:0000256" key="10">
    <source>
        <dbReference type="PROSITE-ProRule" id="PRU01360"/>
    </source>
</evidence>
<keyword evidence="8" id="KW-0675">Receptor</keyword>
<comment type="subcellular location">
    <subcellularLocation>
        <location evidence="1 10">Cell outer membrane</location>
        <topology evidence="1 10">Multi-pass membrane protein</topology>
    </subcellularLocation>
</comment>
<keyword evidence="7 10" id="KW-0472">Membrane</keyword>
<name>A0A916VUX0_9HYPH</name>
<dbReference type="PROSITE" id="PS52016">
    <property type="entry name" value="TONB_DEPENDENT_REC_3"/>
    <property type="match status" value="1"/>
</dbReference>
<dbReference type="PANTHER" id="PTHR30069">
    <property type="entry name" value="TONB-DEPENDENT OUTER MEMBRANE RECEPTOR"/>
    <property type="match status" value="1"/>
</dbReference>
<evidence type="ECO:0000313" key="14">
    <source>
        <dbReference type="EMBL" id="GGA39032.1"/>
    </source>
</evidence>
<dbReference type="SUPFAM" id="SSF56935">
    <property type="entry name" value="Porins"/>
    <property type="match status" value="1"/>
</dbReference>
<protein>
    <submittedName>
        <fullName evidence="14">Ligand-gated channel</fullName>
    </submittedName>
</protein>
<evidence type="ECO:0000256" key="9">
    <source>
        <dbReference type="ARBA" id="ARBA00023237"/>
    </source>
</evidence>
<keyword evidence="15" id="KW-1185">Reference proteome</keyword>
<dbReference type="GO" id="GO:0009279">
    <property type="term" value="C:cell outer membrane"/>
    <property type="evidence" value="ECO:0007669"/>
    <property type="project" value="UniProtKB-SubCell"/>
</dbReference>
<evidence type="ECO:0000259" key="13">
    <source>
        <dbReference type="Pfam" id="PF07715"/>
    </source>
</evidence>
<dbReference type="InterPro" id="IPR012910">
    <property type="entry name" value="Plug_dom"/>
</dbReference>
<feature type="domain" description="TonB-dependent receptor plug" evidence="13">
    <location>
        <begin position="92"/>
        <end position="198"/>
    </location>
</feature>
<dbReference type="AlphaFoldDB" id="A0A916VUX0"/>
<dbReference type="Gene3D" id="2.40.170.20">
    <property type="entry name" value="TonB-dependent receptor, beta-barrel domain"/>
    <property type="match status" value="1"/>
</dbReference>
<keyword evidence="6 11" id="KW-0798">TonB box</keyword>
<dbReference type="GO" id="GO:0015232">
    <property type="term" value="F:heme transmembrane transporter activity"/>
    <property type="evidence" value="ECO:0007669"/>
    <property type="project" value="InterPro"/>
</dbReference>
<keyword evidence="5 10" id="KW-0812">Transmembrane</keyword>
<dbReference type="InterPro" id="IPR011276">
    <property type="entry name" value="TonB_haem/Hb_rcpt"/>
</dbReference>
<dbReference type="NCBIfam" id="TIGR01785">
    <property type="entry name" value="TonB-hemin"/>
    <property type="match status" value="1"/>
</dbReference>
<keyword evidence="9 10" id="KW-0998">Cell outer membrane</keyword>
<proteinExistence type="inferred from homology"/>
<dbReference type="InterPro" id="IPR039426">
    <property type="entry name" value="TonB-dep_rcpt-like"/>
</dbReference>
<gene>
    <name evidence="14" type="ORF">GCM10011499_05580</name>
</gene>
<dbReference type="InterPro" id="IPR000531">
    <property type="entry name" value="Beta-barrel_TonB"/>
</dbReference>
<evidence type="ECO:0000256" key="5">
    <source>
        <dbReference type="ARBA" id="ARBA00022692"/>
    </source>
</evidence>
<dbReference type="GO" id="GO:0044718">
    <property type="term" value="P:siderophore transmembrane transport"/>
    <property type="evidence" value="ECO:0007669"/>
    <property type="project" value="TreeGrafter"/>
</dbReference>
<evidence type="ECO:0000256" key="6">
    <source>
        <dbReference type="ARBA" id="ARBA00023077"/>
    </source>
</evidence>
<evidence type="ECO:0000313" key="15">
    <source>
        <dbReference type="Proteomes" id="UP000596977"/>
    </source>
</evidence>
<comment type="similarity">
    <text evidence="2 10 11">Belongs to the TonB-dependent receptor family.</text>
</comment>
<dbReference type="CDD" id="cd01347">
    <property type="entry name" value="ligand_gated_channel"/>
    <property type="match status" value="1"/>
</dbReference>
<evidence type="ECO:0000256" key="2">
    <source>
        <dbReference type="ARBA" id="ARBA00009810"/>
    </source>
</evidence>
<feature type="domain" description="TonB-dependent receptor-like beta-barrel" evidence="12">
    <location>
        <begin position="256"/>
        <end position="716"/>
    </location>
</feature>
<dbReference type="InterPro" id="IPR036942">
    <property type="entry name" value="Beta-barrel_TonB_sf"/>
</dbReference>
<dbReference type="InterPro" id="IPR037066">
    <property type="entry name" value="Plug_dom_sf"/>
</dbReference>
<dbReference type="PANTHER" id="PTHR30069:SF41">
    <property type="entry name" value="HEME_HEMOPEXIN UTILIZATION PROTEIN C"/>
    <property type="match status" value="1"/>
</dbReference>
<dbReference type="Pfam" id="PF00593">
    <property type="entry name" value="TonB_dep_Rec_b-barrel"/>
    <property type="match status" value="1"/>
</dbReference>
<evidence type="ECO:0000256" key="11">
    <source>
        <dbReference type="RuleBase" id="RU003357"/>
    </source>
</evidence>
<evidence type="ECO:0000256" key="7">
    <source>
        <dbReference type="ARBA" id="ARBA00023136"/>
    </source>
</evidence>
<dbReference type="RefSeq" id="WP_244640594.1">
    <property type="nucleotide sequence ID" value="NZ_BMKB01000001.1"/>
</dbReference>
<evidence type="ECO:0000259" key="12">
    <source>
        <dbReference type="Pfam" id="PF00593"/>
    </source>
</evidence>
<dbReference type="EMBL" id="BMKB01000001">
    <property type="protein sequence ID" value="GGA39032.1"/>
    <property type="molecule type" value="Genomic_DNA"/>
</dbReference>
<keyword evidence="3 10" id="KW-0813">Transport</keyword>
<evidence type="ECO:0000256" key="8">
    <source>
        <dbReference type="ARBA" id="ARBA00023170"/>
    </source>
</evidence>
<dbReference type="GO" id="GO:0015344">
    <property type="term" value="F:siderophore uptake transmembrane transporter activity"/>
    <property type="evidence" value="ECO:0007669"/>
    <property type="project" value="TreeGrafter"/>
</dbReference>
<keyword evidence="4 10" id="KW-1134">Transmembrane beta strand</keyword>
<comment type="caution">
    <text evidence="14">The sequence shown here is derived from an EMBL/GenBank/DDBJ whole genome shotgun (WGS) entry which is preliminary data.</text>
</comment>
<evidence type="ECO:0000256" key="3">
    <source>
        <dbReference type="ARBA" id="ARBA00022448"/>
    </source>
</evidence>
<sequence length="748" mass="79485">MQVPAGATGKNFPHTPRTDSGSLSQYVLRGLLLAGVAYGAMAGVALAQGADDSALCADPSDLSQATFCDIAAGTTLLDALTVISRTGESPIESMASVSRIDAQTLAQRMPATANDIFFGTPGIAIQTDARRAGSAANIRGLQDFGRVQVIVDGARQNFQRSGHGTSSMFFVDPNLLESVEVVRGPVANTYGSGAIGGVVMFNTKSANTFLLPDEDYALTTTAVYDSNARGITTSATGAVRLSENADILANVVWRDFGDYTGGDGNDVVGTSFDVLSGLVKGTIRPTDFSELTLAWNGSRNSWEEGSGARQADALQNTFSVQYEFDDPDNDWLDLHINASVNLVDLTATNLTDLRRWSEAAGTFVTVPAGSETGYDLATYGFDIWNTSRLTTGVVEHELTYGGDIVFDDVTTANPLGGDDSYTPSGQRTVGGAYIQNKMTYDWLEVVGAVRYDVFNLESDAGSSSGSRLSPRLTVGVSPFDDGPLEGLQFYGTYAEGYRSPAITETLINGMHPAGVVFPFLPNPDLAPETAKTWEFGVNYAADSLFTHNDSLRLKAAYFDNAIDNYIGMNSSIPTGTAGCAAPGPGPIFGPGFPPTVIGYYPGTCAQYQNFASAEIRGFELEALYDQQTWFAGLSASIIEGHRIEGGIKSPLVSIPTTQVTGQAGVRLLEGALTVGGEVQRNWAPEGVTMDDYTLVNLFASYQAADNVELNLRVDNLFDVSYAKPLNVGTTSTVYEPGISFKLGATVRW</sequence>
<evidence type="ECO:0000256" key="4">
    <source>
        <dbReference type="ARBA" id="ARBA00022452"/>
    </source>
</evidence>
<dbReference type="Pfam" id="PF07715">
    <property type="entry name" value="Plug"/>
    <property type="match status" value="1"/>
</dbReference>
<organism evidence="14 15">
    <name type="scientific">Pelagibacterium lentulum</name>
    <dbReference type="NCBI Taxonomy" id="2029865"/>
    <lineage>
        <taxon>Bacteria</taxon>
        <taxon>Pseudomonadati</taxon>
        <taxon>Pseudomonadota</taxon>
        <taxon>Alphaproteobacteria</taxon>
        <taxon>Hyphomicrobiales</taxon>
        <taxon>Devosiaceae</taxon>
        <taxon>Pelagibacterium</taxon>
    </lineage>
</organism>
<evidence type="ECO:0000256" key="1">
    <source>
        <dbReference type="ARBA" id="ARBA00004571"/>
    </source>
</evidence>
<accession>A0A916VUX0</accession>
<dbReference type="Gene3D" id="2.170.130.10">
    <property type="entry name" value="TonB-dependent receptor, plug domain"/>
    <property type="match status" value="1"/>
</dbReference>
<reference evidence="14 15" key="1">
    <citation type="journal article" date="2014" name="Int. J. Syst. Evol. Microbiol.">
        <title>Complete genome sequence of Corynebacterium casei LMG S-19264T (=DSM 44701T), isolated from a smear-ripened cheese.</title>
        <authorList>
            <consortium name="US DOE Joint Genome Institute (JGI-PGF)"/>
            <person name="Walter F."/>
            <person name="Albersmeier A."/>
            <person name="Kalinowski J."/>
            <person name="Ruckert C."/>
        </authorList>
    </citation>
    <scope>NUCLEOTIDE SEQUENCE [LARGE SCALE GENOMIC DNA]</scope>
    <source>
        <strain evidence="14 15">CGMCC 1.15896</strain>
    </source>
</reference>